<dbReference type="InterPro" id="IPR014721">
    <property type="entry name" value="Ribsml_uS5_D2-typ_fold_subgr"/>
</dbReference>
<feature type="region of interest" description="Disordered" evidence="3">
    <location>
        <begin position="237"/>
        <end position="275"/>
    </location>
</feature>
<dbReference type="NCBIfam" id="TIGR00585">
    <property type="entry name" value="mutl"/>
    <property type="match status" value="1"/>
</dbReference>
<dbReference type="GO" id="GO:0005524">
    <property type="term" value="F:ATP binding"/>
    <property type="evidence" value="ECO:0007669"/>
    <property type="project" value="InterPro"/>
</dbReference>
<dbReference type="InterPro" id="IPR038973">
    <property type="entry name" value="MutL/Mlh/Pms-like"/>
</dbReference>
<feature type="compositionally biased region" description="Acidic residues" evidence="3">
    <location>
        <begin position="618"/>
        <end position="629"/>
    </location>
</feature>
<feature type="compositionally biased region" description="Acidic residues" evidence="3">
    <location>
        <begin position="483"/>
        <end position="512"/>
    </location>
</feature>
<dbReference type="CDD" id="cd03484">
    <property type="entry name" value="MutL_Trans_hPMS_2_like"/>
    <property type="match status" value="1"/>
</dbReference>
<organism evidence="6 7">
    <name type="scientific">Cafeteria roenbergensis</name>
    <name type="common">Marine flagellate</name>
    <dbReference type="NCBI Taxonomy" id="33653"/>
    <lineage>
        <taxon>Eukaryota</taxon>
        <taxon>Sar</taxon>
        <taxon>Stramenopiles</taxon>
        <taxon>Bigyra</taxon>
        <taxon>Opalozoa</taxon>
        <taxon>Bicosoecida</taxon>
        <taxon>Cafeteriaceae</taxon>
        <taxon>Cafeteria</taxon>
    </lineage>
</organism>
<dbReference type="InterPro" id="IPR042121">
    <property type="entry name" value="MutL_C_regsub"/>
</dbReference>
<dbReference type="SUPFAM" id="SSF55874">
    <property type="entry name" value="ATPase domain of HSP90 chaperone/DNA topoisomerase II/histidine kinase"/>
    <property type="match status" value="1"/>
</dbReference>
<dbReference type="GO" id="GO:0030983">
    <property type="term" value="F:mismatched DNA binding"/>
    <property type="evidence" value="ECO:0007669"/>
    <property type="project" value="InterPro"/>
</dbReference>
<keyword evidence="2" id="KW-0227">DNA damage</keyword>
<feature type="domain" description="DNA mismatch repair protein S5" evidence="5">
    <location>
        <begin position="218"/>
        <end position="375"/>
    </location>
</feature>
<dbReference type="InterPro" id="IPR014762">
    <property type="entry name" value="DNA_mismatch_repair_CS"/>
</dbReference>
<evidence type="ECO:0000259" key="5">
    <source>
        <dbReference type="SMART" id="SM01340"/>
    </source>
</evidence>
<evidence type="ECO:0000256" key="1">
    <source>
        <dbReference type="ARBA" id="ARBA00006082"/>
    </source>
</evidence>
<evidence type="ECO:0008006" key="8">
    <source>
        <dbReference type="Google" id="ProtNLM"/>
    </source>
</evidence>
<accession>A0A5A8CWU7</accession>
<dbReference type="InterPro" id="IPR042120">
    <property type="entry name" value="MutL_C_dimsub"/>
</dbReference>
<evidence type="ECO:0000313" key="7">
    <source>
        <dbReference type="Proteomes" id="UP000323011"/>
    </source>
</evidence>
<dbReference type="InterPro" id="IPR014790">
    <property type="entry name" value="MutL_C"/>
</dbReference>
<dbReference type="InterPro" id="IPR013507">
    <property type="entry name" value="DNA_mismatch_S5_2-like"/>
</dbReference>
<dbReference type="SUPFAM" id="SSF118116">
    <property type="entry name" value="DNA mismatch repair protein MutL"/>
    <property type="match status" value="1"/>
</dbReference>
<feature type="compositionally biased region" description="Low complexity" evidence="3">
    <location>
        <begin position="521"/>
        <end position="530"/>
    </location>
</feature>
<dbReference type="InterPro" id="IPR037198">
    <property type="entry name" value="MutL_C_sf"/>
</dbReference>
<feature type="compositionally biased region" description="Low complexity" evidence="3">
    <location>
        <begin position="429"/>
        <end position="440"/>
    </location>
</feature>
<dbReference type="PANTHER" id="PTHR10073:SF52">
    <property type="entry name" value="MISMATCH REPAIR ENDONUCLEASE PMS2"/>
    <property type="match status" value="1"/>
</dbReference>
<dbReference type="OMA" id="MRPRRMP"/>
<dbReference type="EMBL" id="VLTN01000001">
    <property type="protein sequence ID" value="KAA0157445.1"/>
    <property type="molecule type" value="Genomic_DNA"/>
</dbReference>
<comment type="similarity">
    <text evidence="1">Belongs to the DNA mismatch repair MutL/HexB family.</text>
</comment>
<dbReference type="SMART" id="SM01340">
    <property type="entry name" value="DNA_mis_repair"/>
    <property type="match status" value="1"/>
</dbReference>
<feature type="region of interest" description="Disordered" evidence="3">
    <location>
        <begin position="416"/>
        <end position="630"/>
    </location>
</feature>
<dbReference type="FunFam" id="3.30.1370.100:FF:000001">
    <property type="entry name" value="Mismatch repair endonuclease pms1, putative"/>
    <property type="match status" value="1"/>
</dbReference>
<reference evidence="6 7" key="1">
    <citation type="submission" date="2019-07" db="EMBL/GenBank/DDBJ databases">
        <title>Genomes of Cafeteria roenbergensis.</title>
        <authorList>
            <person name="Fischer M.G."/>
            <person name="Hackl T."/>
            <person name="Roman M."/>
        </authorList>
    </citation>
    <scope>NUCLEOTIDE SEQUENCE [LARGE SCALE GENOMIC DNA]</scope>
    <source>
        <strain evidence="6 7">BVI</strain>
    </source>
</reference>
<sequence length="923" mass="96413">MAGRLQALSRSAASQICSGQVITQLHIAVKELVENALDAGATVIEVRIKDHGLESLEVVDNGKGVEPADFATLVAKHATSKISGFEDIAGVASFGFRGEALASLAEVSDGITVTTRSDAEEVGARLEFDRAGALASRSPVARPRGTTVTVSGLFRPLPVRRREFERTAKRQYAKTVATLQAYAVVSLGVRITVTHVTGAGKRSVALASAAPTTLRDSVASVFGAKFLAGLTDVSVDLSPEESQGKEEKEKEKEAACREAAEAAAGGGTGSGAGEERVPRIHGLVSAAGSGVGRSASDRQFLFLNGRPVDEPRITRAVNETWRQYDMRHKPAFVLCMVLPAGSYDVNVTPDKREVILADAADVTDCLKRALHALWEPSRWTLAASGGGRLGSQRLDSSLPDLLTAFSARASQAAGARGLGAGAGPERPVAASASSDSLATSRGRVSDQMQSSADSVRLARSVGRDSLSTVGGPGTLSPSRVSRDEEESAPEDDDDDDDDDDVAEQEEDGDQPADECGGRGAAGSASPPLAAEPKCVRATRSADAGGVGSANGSEPAAEGLADVGEIEDYVPLPGSPRRLPRLDALARGSGEGAAARAAADAGAAEGEREASARAIQEDGASDDDDDDDDVRMEGDAAAGLAADEDGIDCEADCDDVARLPDATGEALDGTEDPRFVPPPDLLARPTGPIAVSSLAAAAAVKGDAASRQAAAAEEELTRVLSKEAFPRMRVVGQFNLGFVVGRLGSDLFILDQHACDEKVRFELLQAQTKIHEQPLIAPRKLELPASEELTILEALPVFAANGFSFKVDEAAPAGRRIALVAVPFSKSTRFGEQDVHELASILADRPGRMARLPRIRAMFASRACRSAIMIGRPLALKAMGKLVTGMAELDQPWNCPHGRPTIRHLVDLNQVKRHGGDGAFAAEG</sequence>
<dbReference type="InterPro" id="IPR020568">
    <property type="entry name" value="Ribosomal_Su5_D2-typ_SF"/>
</dbReference>
<evidence type="ECO:0000313" key="6">
    <source>
        <dbReference type="EMBL" id="KAA0157445.1"/>
    </source>
</evidence>
<dbReference type="SUPFAM" id="SSF54211">
    <property type="entry name" value="Ribosomal protein S5 domain 2-like"/>
    <property type="match status" value="1"/>
</dbReference>
<dbReference type="Gene3D" id="3.30.565.10">
    <property type="entry name" value="Histidine kinase-like ATPase, C-terminal domain"/>
    <property type="match status" value="1"/>
</dbReference>
<feature type="compositionally biased region" description="Low complexity" evidence="3">
    <location>
        <begin position="570"/>
        <end position="603"/>
    </location>
</feature>
<name>A0A5A8CWU7_CAFRO</name>
<dbReference type="GO" id="GO:0140664">
    <property type="term" value="F:ATP-dependent DNA damage sensor activity"/>
    <property type="evidence" value="ECO:0007669"/>
    <property type="project" value="InterPro"/>
</dbReference>
<evidence type="ECO:0000256" key="3">
    <source>
        <dbReference type="SAM" id="MobiDB-lite"/>
    </source>
</evidence>
<dbReference type="FunFam" id="3.30.565.10:FF:000017">
    <property type="entry name" value="PMS1 homolog 1, mismatch repair system component"/>
    <property type="match status" value="1"/>
</dbReference>
<dbReference type="Pfam" id="PF01119">
    <property type="entry name" value="DNA_mis_repair"/>
    <property type="match status" value="1"/>
</dbReference>
<feature type="domain" description="MutL C-terminal dimerisation" evidence="4">
    <location>
        <begin position="729"/>
        <end position="873"/>
    </location>
</feature>
<dbReference type="InterPro" id="IPR036890">
    <property type="entry name" value="HATPase_C_sf"/>
</dbReference>
<dbReference type="Gene3D" id="3.30.1540.20">
    <property type="entry name" value="MutL, C-terminal domain, dimerisation subdomain"/>
    <property type="match status" value="1"/>
</dbReference>
<evidence type="ECO:0000256" key="2">
    <source>
        <dbReference type="ARBA" id="ARBA00022763"/>
    </source>
</evidence>
<dbReference type="PROSITE" id="PS00058">
    <property type="entry name" value="DNA_MISMATCH_REPAIR_1"/>
    <property type="match status" value="1"/>
</dbReference>
<dbReference type="Gene3D" id="3.30.230.10">
    <property type="match status" value="1"/>
</dbReference>
<gene>
    <name evidence="6" type="ORF">FNF29_00021</name>
</gene>
<dbReference type="Pfam" id="PF08676">
    <property type="entry name" value="MutL_C"/>
    <property type="match status" value="1"/>
</dbReference>
<evidence type="ECO:0000259" key="4">
    <source>
        <dbReference type="SMART" id="SM00853"/>
    </source>
</evidence>
<dbReference type="Gene3D" id="3.30.1370.100">
    <property type="entry name" value="MutL, C-terminal domain, regulatory subdomain"/>
    <property type="match status" value="1"/>
</dbReference>
<dbReference type="SMART" id="SM00853">
    <property type="entry name" value="MutL_C"/>
    <property type="match status" value="1"/>
</dbReference>
<keyword evidence="7" id="KW-1185">Reference proteome</keyword>
<proteinExistence type="inferred from homology"/>
<dbReference type="GO" id="GO:0016887">
    <property type="term" value="F:ATP hydrolysis activity"/>
    <property type="evidence" value="ECO:0007669"/>
    <property type="project" value="InterPro"/>
</dbReference>
<comment type="caution">
    <text evidence="6">The sequence shown here is derived from an EMBL/GenBank/DDBJ whole genome shotgun (WGS) entry which is preliminary data.</text>
</comment>
<dbReference type="InterPro" id="IPR002099">
    <property type="entry name" value="MutL/Mlh/PMS"/>
</dbReference>
<dbReference type="CDD" id="cd16926">
    <property type="entry name" value="HATPase_MutL-MLH-PMS-like"/>
    <property type="match status" value="1"/>
</dbReference>
<dbReference type="GO" id="GO:0006298">
    <property type="term" value="P:mismatch repair"/>
    <property type="evidence" value="ECO:0007669"/>
    <property type="project" value="InterPro"/>
</dbReference>
<dbReference type="AlphaFoldDB" id="A0A5A8CWU7"/>
<dbReference type="GO" id="GO:0032389">
    <property type="term" value="C:MutLalpha complex"/>
    <property type="evidence" value="ECO:0007669"/>
    <property type="project" value="TreeGrafter"/>
</dbReference>
<protein>
    <recommendedName>
        <fullName evidence="8">MutL C-terminal dimerisation domain-containing protein</fullName>
    </recommendedName>
</protein>
<feature type="compositionally biased region" description="Basic and acidic residues" evidence="3">
    <location>
        <begin position="242"/>
        <end position="260"/>
    </location>
</feature>
<dbReference type="Proteomes" id="UP000323011">
    <property type="component" value="Unassembled WGS sequence"/>
</dbReference>
<dbReference type="PANTHER" id="PTHR10073">
    <property type="entry name" value="DNA MISMATCH REPAIR PROTEIN MLH, PMS, MUTL"/>
    <property type="match status" value="1"/>
</dbReference>
<dbReference type="Pfam" id="PF13589">
    <property type="entry name" value="HATPase_c_3"/>
    <property type="match status" value="1"/>
</dbReference>